<name>A0A0W0GHN9_9CHLR</name>
<gene>
    <name evidence="6" type="ORF">DEALK_09200</name>
</gene>
<evidence type="ECO:0000256" key="2">
    <source>
        <dbReference type="ARBA" id="ARBA00022692"/>
    </source>
</evidence>
<feature type="transmembrane region" description="Helical" evidence="5">
    <location>
        <begin position="62"/>
        <end position="85"/>
    </location>
</feature>
<evidence type="ECO:0000313" key="6">
    <source>
        <dbReference type="EMBL" id="KTB48075.1"/>
    </source>
</evidence>
<dbReference type="Gene3D" id="1.20.120.1630">
    <property type="match status" value="1"/>
</dbReference>
<feature type="transmembrane region" description="Helical" evidence="5">
    <location>
        <begin position="130"/>
        <end position="148"/>
    </location>
</feature>
<proteinExistence type="predicted"/>
<dbReference type="EMBL" id="LFDV01000002">
    <property type="protein sequence ID" value="KTB48075.1"/>
    <property type="molecule type" value="Genomic_DNA"/>
</dbReference>
<organism evidence="6 7">
    <name type="scientific">Dehalogenimonas alkenigignens</name>
    <dbReference type="NCBI Taxonomy" id="1217799"/>
    <lineage>
        <taxon>Bacteria</taxon>
        <taxon>Bacillati</taxon>
        <taxon>Chloroflexota</taxon>
        <taxon>Dehalococcoidia</taxon>
        <taxon>Dehalococcoidales</taxon>
        <taxon>Dehalococcoidaceae</taxon>
        <taxon>Dehalogenimonas</taxon>
    </lineage>
</organism>
<reference evidence="6 7" key="1">
    <citation type="submission" date="2015-06" db="EMBL/GenBank/DDBJ databases">
        <title>Genome sequence of the organohalide-respiring Dehalogenimonas alkenigignens type strain (IP3-3T).</title>
        <authorList>
            <person name="Key T.A."/>
            <person name="Richmond D.P."/>
            <person name="Bowman K.S."/>
            <person name="Cho Y.-J."/>
            <person name="Chun J."/>
            <person name="da Costa M.S."/>
            <person name="Rainey F.A."/>
            <person name="Moe W.M."/>
        </authorList>
    </citation>
    <scope>NUCLEOTIDE SEQUENCE [LARGE SCALE GENOMIC DNA]</scope>
    <source>
        <strain evidence="6 7">IP3-3</strain>
    </source>
</reference>
<evidence type="ECO:0000313" key="7">
    <source>
        <dbReference type="Proteomes" id="UP000053947"/>
    </source>
</evidence>
<dbReference type="STRING" id="1217799.DEALK_09200"/>
<comment type="subcellular location">
    <subcellularLocation>
        <location evidence="1">Endomembrane system</location>
        <topology evidence="1">Multi-pass membrane protein</topology>
    </subcellularLocation>
</comment>
<dbReference type="Proteomes" id="UP000053947">
    <property type="component" value="Unassembled WGS sequence"/>
</dbReference>
<evidence type="ECO:0000256" key="1">
    <source>
        <dbReference type="ARBA" id="ARBA00004127"/>
    </source>
</evidence>
<dbReference type="OrthoDB" id="1655752at2"/>
<evidence type="ECO:0000256" key="3">
    <source>
        <dbReference type="ARBA" id="ARBA00022989"/>
    </source>
</evidence>
<protein>
    <submittedName>
        <fullName evidence="6">Uncharacterized protein</fullName>
    </submittedName>
</protein>
<keyword evidence="3 5" id="KW-1133">Transmembrane helix</keyword>
<dbReference type="Pfam" id="PF04191">
    <property type="entry name" value="PEMT"/>
    <property type="match status" value="1"/>
</dbReference>
<evidence type="ECO:0000256" key="4">
    <source>
        <dbReference type="ARBA" id="ARBA00023136"/>
    </source>
</evidence>
<keyword evidence="4 5" id="KW-0472">Membrane</keyword>
<feature type="transmembrane region" description="Helical" evidence="5">
    <location>
        <begin position="106"/>
        <end position="124"/>
    </location>
</feature>
<keyword evidence="7" id="KW-1185">Reference proteome</keyword>
<keyword evidence="2 5" id="KW-0812">Transmembrane</keyword>
<accession>A0A0W0GHN9</accession>
<evidence type="ECO:0000256" key="5">
    <source>
        <dbReference type="SAM" id="Phobius"/>
    </source>
</evidence>
<dbReference type="RefSeq" id="WP_058439106.1">
    <property type="nucleotide sequence ID" value="NZ_KQ758903.1"/>
</dbReference>
<sequence length="193" mass="20930">MKYILLGAAGFLLMHLMDFASMRRLPLLKPFLSVSGTTMIIVAATAAAFEEVKFNLPLWLSVAGWSLTAAASAGMVYALYIALPAGKTYIAPGTSGQLVTGGIYRLVRHPWLLFFALTVAGLALGSRSVLAAQAGAVWTLFSAALVWFQDRKVFPKMFPGYAAYQKSTPMLLPNRNSLSAFIEGLKQKKYSEV</sequence>
<dbReference type="GO" id="GO:0012505">
    <property type="term" value="C:endomembrane system"/>
    <property type="evidence" value="ECO:0007669"/>
    <property type="project" value="UniProtKB-SubCell"/>
</dbReference>
<comment type="caution">
    <text evidence="6">The sequence shown here is derived from an EMBL/GenBank/DDBJ whole genome shotgun (WGS) entry which is preliminary data.</text>
</comment>
<dbReference type="AlphaFoldDB" id="A0A0W0GHN9"/>
<dbReference type="InterPro" id="IPR007318">
    <property type="entry name" value="Phopholipid_MeTrfase"/>
</dbReference>